<evidence type="ECO:0000256" key="5">
    <source>
        <dbReference type="ARBA" id="ARBA00022692"/>
    </source>
</evidence>
<dbReference type="Proteomes" id="UP000799766">
    <property type="component" value="Unassembled WGS sequence"/>
</dbReference>
<keyword evidence="10" id="KW-0325">Glycoprotein</keyword>
<evidence type="ECO:0000256" key="6">
    <source>
        <dbReference type="ARBA" id="ARBA00022729"/>
    </source>
</evidence>
<gene>
    <name evidence="15" type="ORF">BDY21DRAFT_354303</name>
</gene>
<keyword evidence="6 12" id="KW-0732">Signal</keyword>
<keyword evidence="9 11" id="KW-0472">Membrane</keyword>
<comment type="subcellular location">
    <subcellularLocation>
        <location evidence="1">Endoplasmic reticulum membrane</location>
        <topology evidence="1">Single-pass type I membrane protein</topology>
    </subcellularLocation>
</comment>
<dbReference type="InterPro" id="IPR058545">
    <property type="entry name" value="Beta-prop_EMC1_1st"/>
</dbReference>
<keyword evidence="16" id="KW-1185">Reference proteome</keyword>
<dbReference type="OrthoDB" id="28092at2759"/>
<evidence type="ECO:0000256" key="12">
    <source>
        <dbReference type="SAM" id="SignalP"/>
    </source>
</evidence>
<reference evidence="15" key="1">
    <citation type="journal article" date="2020" name="Stud. Mycol.">
        <title>101 Dothideomycetes genomes: a test case for predicting lifestyles and emergence of pathogens.</title>
        <authorList>
            <person name="Haridas S."/>
            <person name="Albert R."/>
            <person name="Binder M."/>
            <person name="Bloem J."/>
            <person name="Labutti K."/>
            <person name="Salamov A."/>
            <person name="Andreopoulos B."/>
            <person name="Baker S."/>
            <person name="Barry K."/>
            <person name="Bills G."/>
            <person name="Bluhm B."/>
            <person name="Cannon C."/>
            <person name="Castanera R."/>
            <person name="Culley D."/>
            <person name="Daum C."/>
            <person name="Ezra D."/>
            <person name="Gonzalez J."/>
            <person name="Henrissat B."/>
            <person name="Kuo A."/>
            <person name="Liang C."/>
            <person name="Lipzen A."/>
            <person name="Lutzoni F."/>
            <person name="Magnuson J."/>
            <person name="Mondo S."/>
            <person name="Nolan M."/>
            <person name="Ohm R."/>
            <person name="Pangilinan J."/>
            <person name="Park H.-J."/>
            <person name="Ramirez L."/>
            <person name="Alfaro M."/>
            <person name="Sun H."/>
            <person name="Tritt A."/>
            <person name="Yoshinaga Y."/>
            <person name="Zwiers L.-H."/>
            <person name="Turgeon B."/>
            <person name="Goodwin S."/>
            <person name="Spatafora J."/>
            <person name="Crous P."/>
            <person name="Grigoriev I."/>
        </authorList>
    </citation>
    <scope>NUCLEOTIDE SEQUENCE</scope>
    <source>
        <strain evidence="15">ATCC 16933</strain>
    </source>
</reference>
<evidence type="ECO:0000313" key="15">
    <source>
        <dbReference type="EMBL" id="KAF2454176.1"/>
    </source>
</evidence>
<evidence type="ECO:0000256" key="1">
    <source>
        <dbReference type="ARBA" id="ARBA00004115"/>
    </source>
</evidence>
<name>A0A6A6NR08_9PEZI</name>
<dbReference type="EMBL" id="MU001693">
    <property type="protein sequence ID" value="KAF2454176.1"/>
    <property type="molecule type" value="Genomic_DNA"/>
</dbReference>
<comment type="similarity">
    <text evidence="2">Belongs to the EMC1 family.</text>
</comment>
<evidence type="ECO:0000256" key="8">
    <source>
        <dbReference type="ARBA" id="ARBA00022989"/>
    </source>
</evidence>
<keyword evidence="8 11" id="KW-1133">Transmembrane helix</keyword>
<dbReference type="InterPro" id="IPR011047">
    <property type="entry name" value="Quinoprotein_ADH-like_sf"/>
</dbReference>
<dbReference type="SUPFAM" id="SSF50998">
    <property type="entry name" value="Quinoprotein alcohol dehydrogenase-like"/>
    <property type="match status" value="2"/>
</dbReference>
<dbReference type="AlphaFoldDB" id="A0A6A6NR08"/>
<evidence type="ECO:0000256" key="11">
    <source>
        <dbReference type="SAM" id="Phobius"/>
    </source>
</evidence>
<evidence type="ECO:0000313" key="16">
    <source>
        <dbReference type="Proteomes" id="UP000799766"/>
    </source>
</evidence>
<sequence>MRLLRTLLALAVFILPPVLAIFVDEAFKIDYHYALLGQPQPSTTFFHPPFAASKASLIYTLTNKLVLGAVNPKDGAIVWRQLLQSPTNDSETLLRAGENQDVVVSGIDGQVAAWSGADGKLAWQSRFGSAQVKDLEIIEFEDGKAEDGVRDVIVLFGGDMPVVRRLDGRSGATMWEFEDSSGDTPFQVTVSSSKIYYISLYSPLLGSSKLKVTSLNPLNGQRVDQYTLASDTDVSSADSILFAGANSASPILAWTDKARKNLKVNIIGNKNIISLGIENTSAEEIEKIVLHAPQKINSLPHFLVHYQTAGAHWAEVYHTDLARATISKAYSLPSLSGHGSFAVSNVDANVLFTRITNDEVTVVSSASHGILGRWGVQGFDSLQAVHAVSEVVMKSGSASAVRCAVLRSNGEWAQLRNGEQSWSRPEYLSGVVAMTWADISRGESLAHELDIEAHENVLEAYIHRVKRHIGDLKHFPAWIQGIPDRVLASFLGKQDSNAPGKLQQDTFGFHKLVVLATENGYLTALDAGSQGKIAWSSEIIKLPSSTKWANVTLEVTSDGNILVSESGAVRPVHVSTLTGQIIHEEAALETSGKLEQDGKAVIMYDIIDGELQGFLLGKPGSAPLWSFAPHAGERFTSVIARPMIDPVASIGKVLGDRRVLYKYLNPNLVLVTGVTDSTNTARIYLLDSASGNILYVAQHDDVDTSRPIPSTITENWLAYSFTTLASPLNPSRGYVLAVAELFESPLPNDRGPLGARENVSALHPASGGEPAPKPHVIAQAFHIPAELSHLSVTRTRQGITSRQLLAVVPDLHAVVAVPRSAIDARRPVGRDPSADEAAEGLVKYHPVLEFDPKWFLTHSREVFGVQRVSAAPALVESTSLLFAWGTVDLWGSRVAPSFSFDVLGAQFNKMQMAMTVAALGVAVFVVGPMVRRKQINMHWQM</sequence>
<dbReference type="InterPro" id="IPR015943">
    <property type="entry name" value="WD40/YVTN_repeat-like_dom_sf"/>
</dbReference>
<dbReference type="InterPro" id="IPR026895">
    <property type="entry name" value="EMC1"/>
</dbReference>
<dbReference type="Pfam" id="PF07774">
    <property type="entry name" value="EMC1_C"/>
    <property type="match status" value="1"/>
</dbReference>
<organism evidence="15 16">
    <name type="scientific">Lineolata rhizophorae</name>
    <dbReference type="NCBI Taxonomy" id="578093"/>
    <lineage>
        <taxon>Eukaryota</taxon>
        <taxon>Fungi</taxon>
        <taxon>Dikarya</taxon>
        <taxon>Ascomycota</taxon>
        <taxon>Pezizomycotina</taxon>
        <taxon>Dothideomycetes</taxon>
        <taxon>Dothideomycetes incertae sedis</taxon>
        <taxon>Lineolatales</taxon>
        <taxon>Lineolataceae</taxon>
        <taxon>Lineolata</taxon>
    </lineage>
</organism>
<proteinExistence type="inferred from homology"/>
<protein>
    <recommendedName>
        <fullName evidence="4">ER membrane protein complex subunit 1</fullName>
    </recommendedName>
</protein>
<dbReference type="GO" id="GO:0072546">
    <property type="term" value="C:EMC complex"/>
    <property type="evidence" value="ECO:0007669"/>
    <property type="project" value="InterPro"/>
</dbReference>
<feature type="transmembrane region" description="Helical" evidence="11">
    <location>
        <begin position="912"/>
        <end position="930"/>
    </location>
</feature>
<feature type="chain" id="PRO_5025526887" description="ER membrane protein complex subunit 1" evidence="12">
    <location>
        <begin position="21"/>
        <end position="941"/>
    </location>
</feature>
<evidence type="ECO:0000256" key="7">
    <source>
        <dbReference type="ARBA" id="ARBA00022824"/>
    </source>
</evidence>
<dbReference type="Gene3D" id="2.130.10.10">
    <property type="entry name" value="YVTN repeat-like/Quinoprotein amine dehydrogenase"/>
    <property type="match status" value="1"/>
</dbReference>
<keyword evidence="7" id="KW-0256">Endoplasmic reticulum</keyword>
<dbReference type="PANTHER" id="PTHR21573">
    <property type="entry name" value="ER MEMBRANE PROTEIN COMPLEX SUBUNIT 1"/>
    <property type="match status" value="1"/>
</dbReference>
<comment type="subunit">
    <text evidence="3">Component of the ER membrane protein complex (EMC).</text>
</comment>
<accession>A0A6A6NR08</accession>
<dbReference type="InterPro" id="IPR011678">
    <property type="entry name" value="EMC1_C"/>
</dbReference>
<evidence type="ECO:0000256" key="3">
    <source>
        <dbReference type="ARBA" id="ARBA00011276"/>
    </source>
</evidence>
<keyword evidence="5 11" id="KW-0812">Transmembrane</keyword>
<evidence type="ECO:0000259" key="14">
    <source>
        <dbReference type="Pfam" id="PF25293"/>
    </source>
</evidence>
<feature type="signal peptide" evidence="12">
    <location>
        <begin position="1"/>
        <end position="20"/>
    </location>
</feature>
<dbReference type="GO" id="GO:0034975">
    <property type="term" value="P:protein folding in endoplasmic reticulum"/>
    <property type="evidence" value="ECO:0007669"/>
    <property type="project" value="TreeGrafter"/>
</dbReference>
<evidence type="ECO:0000259" key="13">
    <source>
        <dbReference type="Pfam" id="PF07774"/>
    </source>
</evidence>
<evidence type="ECO:0000256" key="4">
    <source>
        <dbReference type="ARBA" id="ARBA00020824"/>
    </source>
</evidence>
<evidence type="ECO:0000256" key="10">
    <source>
        <dbReference type="ARBA" id="ARBA00023180"/>
    </source>
</evidence>
<evidence type="ECO:0000256" key="9">
    <source>
        <dbReference type="ARBA" id="ARBA00023136"/>
    </source>
</evidence>
<dbReference type="Pfam" id="PF25293">
    <property type="entry name" value="Beta-prop_EMC1_N"/>
    <property type="match status" value="1"/>
</dbReference>
<dbReference type="PANTHER" id="PTHR21573:SF0">
    <property type="entry name" value="ER MEMBRANE PROTEIN COMPLEX SUBUNIT 1"/>
    <property type="match status" value="1"/>
</dbReference>
<feature type="domain" description="ER membrane protein complex subunit 1 C-terminal" evidence="13">
    <location>
        <begin position="713"/>
        <end position="939"/>
    </location>
</feature>
<feature type="domain" description="EMC1 first beta-propeller" evidence="14">
    <location>
        <begin position="20"/>
        <end position="426"/>
    </location>
</feature>
<evidence type="ECO:0000256" key="2">
    <source>
        <dbReference type="ARBA" id="ARBA00007904"/>
    </source>
</evidence>